<protein>
    <submittedName>
        <fullName evidence="3">DUF3667 domain-containing protein</fullName>
    </submittedName>
</protein>
<accession>A0ABT0SCB3</accession>
<keyword evidence="1" id="KW-0175">Coiled coil</keyword>
<dbReference type="EMBL" id="JAMGBB010000001">
    <property type="protein sequence ID" value="MCL6742037.1"/>
    <property type="molecule type" value="Genomic_DNA"/>
</dbReference>
<evidence type="ECO:0000256" key="2">
    <source>
        <dbReference type="SAM" id="Phobius"/>
    </source>
</evidence>
<comment type="caution">
    <text evidence="3">The sequence shown here is derived from an EMBL/GenBank/DDBJ whole genome shotgun (WGS) entry which is preliminary data.</text>
</comment>
<dbReference type="RefSeq" id="WP_249916389.1">
    <property type="nucleotide sequence ID" value="NZ_JAMGBB010000001.1"/>
</dbReference>
<sequence>MGELEGIGEAVTGGLLARAVEPAAGEAGDDGHTHENNCLNCGASLNGPYCSACGQKAHIHRSLRAFMGDFVAGLLNFEGKFWRTLPMLAWCPGDLTRRYIAGERARFISPVALYLFSVFLMFAVLNSTGAIDPDTEAVKSGVSTAVKEERAKIIELEMKRTAAKAAGQNLAAIDRKIAEENRDLAHLQRVQNGQVFQTDLDDSDQAPGWVKEAVKRGQENPELMVTGIQDAASKYSWLLIPFSAPFLWLLFPMSRRYRLYDHTVFVTYSLSFMMMLVIAGGLLVAGGYSGLASMLFFIPPIHMYRQLKGAYSLSRTSAVLRTFALVTFSFIAGTLFFLTAVAIGVL</sequence>
<reference evidence="3" key="1">
    <citation type="submission" date="2022-05" db="EMBL/GenBank/DDBJ databases">
        <authorList>
            <person name="Jo J.-H."/>
            <person name="Im W.-T."/>
        </authorList>
    </citation>
    <scope>NUCLEOTIDE SEQUENCE</scope>
    <source>
        <strain evidence="3">RB56-2</strain>
    </source>
</reference>
<dbReference type="InterPro" id="IPR022134">
    <property type="entry name" value="DUF3667"/>
</dbReference>
<feature type="transmembrane region" description="Helical" evidence="2">
    <location>
        <begin position="235"/>
        <end position="253"/>
    </location>
</feature>
<organism evidence="3 4">
    <name type="scientific">Sphingomonas brevis</name>
    <dbReference type="NCBI Taxonomy" id="2908206"/>
    <lineage>
        <taxon>Bacteria</taxon>
        <taxon>Pseudomonadati</taxon>
        <taxon>Pseudomonadota</taxon>
        <taxon>Alphaproteobacteria</taxon>
        <taxon>Sphingomonadales</taxon>
        <taxon>Sphingomonadaceae</taxon>
        <taxon>Sphingomonas</taxon>
    </lineage>
</organism>
<keyword evidence="2" id="KW-1133">Transmembrane helix</keyword>
<feature type="transmembrane region" description="Helical" evidence="2">
    <location>
        <begin position="265"/>
        <end position="298"/>
    </location>
</feature>
<evidence type="ECO:0000256" key="1">
    <source>
        <dbReference type="SAM" id="Coils"/>
    </source>
</evidence>
<dbReference type="Pfam" id="PF12412">
    <property type="entry name" value="DUF3667"/>
    <property type="match status" value="1"/>
</dbReference>
<keyword evidence="2" id="KW-0812">Transmembrane</keyword>
<dbReference type="Proteomes" id="UP001165383">
    <property type="component" value="Unassembled WGS sequence"/>
</dbReference>
<gene>
    <name evidence="3" type="ORF">LZ518_12950</name>
</gene>
<feature type="coiled-coil region" evidence="1">
    <location>
        <begin position="146"/>
        <end position="190"/>
    </location>
</feature>
<feature type="transmembrane region" description="Helical" evidence="2">
    <location>
        <begin position="107"/>
        <end position="125"/>
    </location>
</feature>
<evidence type="ECO:0000313" key="4">
    <source>
        <dbReference type="Proteomes" id="UP001165383"/>
    </source>
</evidence>
<feature type="transmembrane region" description="Helical" evidence="2">
    <location>
        <begin position="318"/>
        <end position="345"/>
    </location>
</feature>
<evidence type="ECO:0000313" key="3">
    <source>
        <dbReference type="EMBL" id="MCL6742037.1"/>
    </source>
</evidence>
<name>A0ABT0SCB3_9SPHN</name>
<keyword evidence="2" id="KW-0472">Membrane</keyword>
<keyword evidence="4" id="KW-1185">Reference proteome</keyword>
<proteinExistence type="predicted"/>